<dbReference type="PANTHER" id="PTHR43420">
    <property type="entry name" value="ACETYLTRANSFERASE"/>
    <property type="match status" value="1"/>
</dbReference>
<reference evidence="4" key="1">
    <citation type="submission" date="2021-01" db="EMBL/GenBank/DDBJ databases">
        <title>YIM 132084 draft genome.</title>
        <authorList>
            <person name="An D."/>
        </authorList>
    </citation>
    <scope>NUCLEOTIDE SEQUENCE</scope>
    <source>
        <strain evidence="4">YIM 132084</strain>
    </source>
</reference>
<evidence type="ECO:0000259" key="3">
    <source>
        <dbReference type="PROSITE" id="PS51186"/>
    </source>
</evidence>
<dbReference type="GO" id="GO:0016747">
    <property type="term" value="F:acyltransferase activity, transferring groups other than amino-acyl groups"/>
    <property type="evidence" value="ECO:0007669"/>
    <property type="project" value="InterPro"/>
</dbReference>
<keyword evidence="1" id="KW-0808">Transferase</keyword>
<name>A0A939BUM1_9ACTN</name>
<dbReference type="Proteomes" id="UP000663792">
    <property type="component" value="Unassembled WGS sequence"/>
</dbReference>
<protein>
    <submittedName>
        <fullName evidence="4">GNAT family N-acetyltransferase</fullName>
    </submittedName>
</protein>
<dbReference type="InterPro" id="IPR050680">
    <property type="entry name" value="YpeA/RimI_acetyltransf"/>
</dbReference>
<dbReference type="EMBL" id="JAERWK010000001">
    <property type="protein sequence ID" value="MBM9465668.1"/>
    <property type="molecule type" value="Genomic_DNA"/>
</dbReference>
<dbReference type="Pfam" id="PF08445">
    <property type="entry name" value="FR47"/>
    <property type="match status" value="1"/>
</dbReference>
<keyword evidence="2" id="KW-0012">Acyltransferase</keyword>
<organism evidence="4 5">
    <name type="scientific">Nakamurella leprariae</name>
    <dbReference type="NCBI Taxonomy" id="2803911"/>
    <lineage>
        <taxon>Bacteria</taxon>
        <taxon>Bacillati</taxon>
        <taxon>Actinomycetota</taxon>
        <taxon>Actinomycetes</taxon>
        <taxon>Nakamurellales</taxon>
        <taxon>Nakamurellaceae</taxon>
        <taxon>Nakamurella</taxon>
    </lineage>
</organism>
<feature type="domain" description="N-acetyltransferase" evidence="3">
    <location>
        <begin position="106"/>
        <end position="237"/>
    </location>
</feature>
<comment type="caution">
    <text evidence="4">The sequence shown here is derived from an EMBL/GenBank/DDBJ whole genome shotgun (WGS) entry which is preliminary data.</text>
</comment>
<proteinExistence type="predicted"/>
<evidence type="ECO:0000256" key="1">
    <source>
        <dbReference type="ARBA" id="ARBA00022679"/>
    </source>
</evidence>
<dbReference type="InterPro" id="IPR016181">
    <property type="entry name" value="Acyl_CoA_acyltransferase"/>
</dbReference>
<dbReference type="AlphaFoldDB" id="A0A939BUM1"/>
<dbReference type="PANTHER" id="PTHR43420:SF3">
    <property type="entry name" value="N-ACETYLTRANSFERASE DOMAIN-CONTAINING PROTEIN"/>
    <property type="match status" value="1"/>
</dbReference>
<dbReference type="InterPro" id="IPR013653">
    <property type="entry name" value="GCN5-like_dom"/>
</dbReference>
<dbReference type="RefSeq" id="WP_205258627.1">
    <property type="nucleotide sequence ID" value="NZ_JAERWK010000001.1"/>
</dbReference>
<dbReference type="PROSITE" id="PS51186">
    <property type="entry name" value="GNAT"/>
    <property type="match status" value="1"/>
</dbReference>
<dbReference type="InterPro" id="IPR000182">
    <property type="entry name" value="GNAT_dom"/>
</dbReference>
<accession>A0A939BUM1</accession>
<gene>
    <name evidence="4" type="ORF">JL106_00045</name>
</gene>
<dbReference type="CDD" id="cd04301">
    <property type="entry name" value="NAT_SF"/>
    <property type="match status" value="1"/>
</dbReference>
<keyword evidence="5" id="KW-1185">Reference proteome</keyword>
<evidence type="ECO:0000313" key="5">
    <source>
        <dbReference type="Proteomes" id="UP000663792"/>
    </source>
</evidence>
<dbReference type="SUPFAM" id="SSF55729">
    <property type="entry name" value="Acyl-CoA N-acyltransferases (Nat)"/>
    <property type="match status" value="1"/>
</dbReference>
<evidence type="ECO:0000313" key="4">
    <source>
        <dbReference type="EMBL" id="MBM9465668.1"/>
    </source>
</evidence>
<evidence type="ECO:0000256" key="2">
    <source>
        <dbReference type="ARBA" id="ARBA00023315"/>
    </source>
</evidence>
<dbReference type="Gene3D" id="3.40.630.30">
    <property type="match status" value="1"/>
</dbReference>
<sequence>MSTTTPGDLQTDVLDNASWHSLTGGHAALAIGRRRARRYPDDRAGFGAVDDPSDPAAWADLADLVAVGQEISISGPAVVAPDGWPVVRALDGVQLVGDQVHGADDPDIARLGMDDAAAMAELVDRTRPGPWRPRTPELGTYLGIRAEGRLIAMAGERLRPTGWTEISAVCTDPDFRGRGLATRLVLALVLGIRERGEQPFLHASADNVTAIRVYENLGFRRRITTRHLRLRPPGAPR</sequence>